<organism evidence="8 9">
    <name type="scientific">Pisolithus tinctorius Marx 270</name>
    <dbReference type="NCBI Taxonomy" id="870435"/>
    <lineage>
        <taxon>Eukaryota</taxon>
        <taxon>Fungi</taxon>
        <taxon>Dikarya</taxon>
        <taxon>Basidiomycota</taxon>
        <taxon>Agaricomycotina</taxon>
        <taxon>Agaricomycetes</taxon>
        <taxon>Agaricomycetidae</taxon>
        <taxon>Boletales</taxon>
        <taxon>Sclerodermatineae</taxon>
        <taxon>Pisolithaceae</taxon>
        <taxon>Pisolithus</taxon>
    </lineage>
</organism>
<comment type="similarity">
    <text evidence="2">Belongs to the cytochrome P450 family.</text>
</comment>
<gene>
    <name evidence="8" type="ORF">M404DRAFT_17714</name>
</gene>
<protein>
    <recommendedName>
        <fullName evidence="10">Cytochrome P450</fullName>
    </recommendedName>
</protein>
<name>A0A0C3K0F8_PISTI</name>
<dbReference type="PANTHER" id="PTHR46300:SF7">
    <property type="entry name" value="P450, PUTATIVE (EUROFUNG)-RELATED"/>
    <property type="match status" value="1"/>
</dbReference>
<dbReference type="AlphaFoldDB" id="A0A0C3K0F8"/>
<accession>A0A0C3K0F8</accession>
<evidence type="ECO:0000256" key="6">
    <source>
        <dbReference type="ARBA" id="ARBA00023004"/>
    </source>
</evidence>
<dbReference type="GO" id="GO:0020037">
    <property type="term" value="F:heme binding"/>
    <property type="evidence" value="ECO:0007669"/>
    <property type="project" value="InterPro"/>
</dbReference>
<dbReference type="HOGENOM" id="CLU_001570_2_3_1"/>
<keyword evidence="7" id="KW-0503">Monooxygenase</keyword>
<dbReference type="EMBL" id="KN831944">
    <property type="protein sequence ID" value="KIO14858.1"/>
    <property type="molecule type" value="Genomic_DNA"/>
</dbReference>
<reference evidence="8 9" key="1">
    <citation type="submission" date="2014-04" db="EMBL/GenBank/DDBJ databases">
        <authorList>
            <consortium name="DOE Joint Genome Institute"/>
            <person name="Kuo A."/>
            <person name="Kohler A."/>
            <person name="Costa M.D."/>
            <person name="Nagy L.G."/>
            <person name="Floudas D."/>
            <person name="Copeland A."/>
            <person name="Barry K.W."/>
            <person name="Cichocki N."/>
            <person name="Veneault-Fourrey C."/>
            <person name="LaButti K."/>
            <person name="Lindquist E.A."/>
            <person name="Lipzen A."/>
            <person name="Lundell T."/>
            <person name="Morin E."/>
            <person name="Murat C."/>
            <person name="Sun H."/>
            <person name="Tunlid A."/>
            <person name="Henrissat B."/>
            <person name="Grigoriev I.V."/>
            <person name="Hibbett D.S."/>
            <person name="Martin F."/>
            <person name="Nordberg H.P."/>
            <person name="Cantor M.N."/>
            <person name="Hua S.X."/>
        </authorList>
    </citation>
    <scope>NUCLEOTIDE SEQUENCE [LARGE SCALE GENOMIC DNA]</scope>
    <source>
        <strain evidence="8 9">Marx 270</strain>
    </source>
</reference>
<dbReference type="SUPFAM" id="SSF48264">
    <property type="entry name" value="Cytochrome P450"/>
    <property type="match status" value="1"/>
</dbReference>
<keyword evidence="6" id="KW-0408">Iron</keyword>
<evidence type="ECO:0000256" key="4">
    <source>
        <dbReference type="ARBA" id="ARBA00022723"/>
    </source>
</evidence>
<evidence type="ECO:0000256" key="7">
    <source>
        <dbReference type="ARBA" id="ARBA00023033"/>
    </source>
</evidence>
<dbReference type="OrthoDB" id="2789670at2759"/>
<dbReference type="PANTHER" id="PTHR46300">
    <property type="entry name" value="P450, PUTATIVE (EUROFUNG)-RELATED-RELATED"/>
    <property type="match status" value="1"/>
</dbReference>
<sequence>MHAAKVVAFFLLITYLVFSINRWRRKALRNDLSLPPGPRGLPLVGSVLDIDISAPRTTYERWGKRYGGILYSTLLGHECVIINNEEIAHERMSWMNQLFGVDFATSSLPYGDEWKLHLKMLNFAFNKQTSKKYEGVQMEKINVIPVKYIPPWLPGGEFKKQAEECRAVARVVLDDPVKLDILQVAGTATTSFVGDSFEMETGKDLTVSKGEAVRAVAATVFLAGAEATPPTLLIFLLAMVLHPETQFRDRENLPYIEAILLETLRWHPVLPLMLPHMTTTADLFRATLHLTQLQSCATVLVNIWAMTQNEVRYPNPASFILERQLTTGGTLAEGTASPYFGLGRRIRPGKCVGDQSLWAAMVSILAALRIGKARNESGHEVDFTPEFTTGITSRPQPFPCFIEARSSRAVEIIYASTSAK</sequence>
<dbReference type="GO" id="GO:0005506">
    <property type="term" value="F:iron ion binding"/>
    <property type="evidence" value="ECO:0007669"/>
    <property type="project" value="InterPro"/>
</dbReference>
<evidence type="ECO:0000256" key="3">
    <source>
        <dbReference type="ARBA" id="ARBA00022617"/>
    </source>
</evidence>
<dbReference type="InParanoid" id="A0A0C3K0F8"/>
<evidence type="ECO:0000256" key="5">
    <source>
        <dbReference type="ARBA" id="ARBA00023002"/>
    </source>
</evidence>
<dbReference type="InterPro" id="IPR001128">
    <property type="entry name" value="Cyt_P450"/>
</dbReference>
<comment type="cofactor">
    <cofactor evidence="1">
        <name>heme</name>
        <dbReference type="ChEBI" id="CHEBI:30413"/>
    </cofactor>
</comment>
<dbReference type="InterPro" id="IPR036396">
    <property type="entry name" value="Cyt_P450_sf"/>
</dbReference>
<keyword evidence="5" id="KW-0560">Oxidoreductase</keyword>
<dbReference type="GO" id="GO:0016705">
    <property type="term" value="F:oxidoreductase activity, acting on paired donors, with incorporation or reduction of molecular oxygen"/>
    <property type="evidence" value="ECO:0007669"/>
    <property type="project" value="InterPro"/>
</dbReference>
<dbReference type="STRING" id="870435.A0A0C3K0F8"/>
<evidence type="ECO:0000256" key="1">
    <source>
        <dbReference type="ARBA" id="ARBA00001971"/>
    </source>
</evidence>
<evidence type="ECO:0008006" key="10">
    <source>
        <dbReference type="Google" id="ProtNLM"/>
    </source>
</evidence>
<evidence type="ECO:0000313" key="8">
    <source>
        <dbReference type="EMBL" id="KIO14858.1"/>
    </source>
</evidence>
<evidence type="ECO:0000313" key="9">
    <source>
        <dbReference type="Proteomes" id="UP000054217"/>
    </source>
</evidence>
<dbReference type="Gene3D" id="1.10.630.10">
    <property type="entry name" value="Cytochrome P450"/>
    <property type="match status" value="2"/>
</dbReference>
<dbReference type="InterPro" id="IPR050364">
    <property type="entry name" value="Cytochrome_P450_fung"/>
</dbReference>
<evidence type="ECO:0000256" key="2">
    <source>
        <dbReference type="ARBA" id="ARBA00010617"/>
    </source>
</evidence>
<dbReference type="Pfam" id="PF00067">
    <property type="entry name" value="p450"/>
    <property type="match status" value="1"/>
</dbReference>
<proteinExistence type="inferred from homology"/>
<dbReference type="GO" id="GO:0004497">
    <property type="term" value="F:monooxygenase activity"/>
    <property type="evidence" value="ECO:0007669"/>
    <property type="project" value="UniProtKB-KW"/>
</dbReference>
<keyword evidence="4" id="KW-0479">Metal-binding</keyword>
<reference evidence="9" key="2">
    <citation type="submission" date="2015-01" db="EMBL/GenBank/DDBJ databases">
        <title>Evolutionary Origins and Diversification of the Mycorrhizal Mutualists.</title>
        <authorList>
            <consortium name="DOE Joint Genome Institute"/>
            <consortium name="Mycorrhizal Genomics Consortium"/>
            <person name="Kohler A."/>
            <person name="Kuo A."/>
            <person name="Nagy L.G."/>
            <person name="Floudas D."/>
            <person name="Copeland A."/>
            <person name="Barry K.W."/>
            <person name="Cichocki N."/>
            <person name="Veneault-Fourrey C."/>
            <person name="LaButti K."/>
            <person name="Lindquist E.A."/>
            <person name="Lipzen A."/>
            <person name="Lundell T."/>
            <person name="Morin E."/>
            <person name="Murat C."/>
            <person name="Riley R."/>
            <person name="Ohm R."/>
            <person name="Sun H."/>
            <person name="Tunlid A."/>
            <person name="Henrissat B."/>
            <person name="Grigoriev I.V."/>
            <person name="Hibbett D.S."/>
            <person name="Martin F."/>
        </authorList>
    </citation>
    <scope>NUCLEOTIDE SEQUENCE [LARGE SCALE GENOMIC DNA]</scope>
    <source>
        <strain evidence="9">Marx 270</strain>
    </source>
</reference>
<dbReference type="Proteomes" id="UP000054217">
    <property type="component" value="Unassembled WGS sequence"/>
</dbReference>
<keyword evidence="9" id="KW-1185">Reference proteome</keyword>
<keyword evidence="3" id="KW-0349">Heme</keyword>